<feature type="non-terminal residue" evidence="2">
    <location>
        <position position="77"/>
    </location>
</feature>
<feature type="compositionally biased region" description="Basic residues" evidence="1">
    <location>
        <begin position="57"/>
        <end position="66"/>
    </location>
</feature>
<protein>
    <submittedName>
        <fullName evidence="2">Chromosome 2 open reading frame 71</fullName>
    </submittedName>
</protein>
<dbReference type="AlphaFoldDB" id="A0A1A7ZLN3"/>
<name>A0A1A7ZLN3_NOTFU</name>
<dbReference type="EMBL" id="HADY01005139">
    <property type="protein sequence ID" value="SBP43624.1"/>
    <property type="molecule type" value="Transcribed_RNA"/>
</dbReference>
<feature type="compositionally biased region" description="Basic and acidic residues" evidence="1">
    <location>
        <begin position="67"/>
        <end position="77"/>
    </location>
</feature>
<proteinExistence type="predicted"/>
<feature type="compositionally biased region" description="Basic and acidic residues" evidence="1">
    <location>
        <begin position="1"/>
        <end position="54"/>
    </location>
</feature>
<evidence type="ECO:0000313" key="2">
    <source>
        <dbReference type="EMBL" id="SBP43624.1"/>
    </source>
</evidence>
<accession>A0A1A7ZLN3</accession>
<organism evidence="2">
    <name type="scientific">Nothobranchius furzeri</name>
    <name type="common">Turquoise killifish</name>
    <dbReference type="NCBI Taxonomy" id="105023"/>
    <lineage>
        <taxon>Eukaryota</taxon>
        <taxon>Metazoa</taxon>
        <taxon>Chordata</taxon>
        <taxon>Craniata</taxon>
        <taxon>Vertebrata</taxon>
        <taxon>Euteleostomi</taxon>
        <taxon>Actinopterygii</taxon>
        <taxon>Neopterygii</taxon>
        <taxon>Teleostei</taxon>
        <taxon>Neoteleostei</taxon>
        <taxon>Acanthomorphata</taxon>
        <taxon>Ovalentaria</taxon>
        <taxon>Atherinomorphae</taxon>
        <taxon>Cyprinodontiformes</taxon>
        <taxon>Nothobranchiidae</taxon>
        <taxon>Nothobranchius</taxon>
    </lineage>
</organism>
<feature type="region of interest" description="Disordered" evidence="1">
    <location>
        <begin position="1"/>
        <end position="77"/>
    </location>
</feature>
<gene>
    <name evidence="2" type="primary">C20H2ORF71</name>
</gene>
<sequence>ELLLLADKHTTETTRTELDSDTTPARDPERITDSEVTHTPREITSDVKQEDQIKTKASQRKIKTKKRAPERQRRSLI</sequence>
<feature type="non-terminal residue" evidence="2">
    <location>
        <position position="1"/>
    </location>
</feature>
<evidence type="ECO:0000256" key="1">
    <source>
        <dbReference type="SAM" id="MobiDB-lite"/>
    </source>
</evidence>
<reference evidence="2" key="2">
    <citation type="submission" date="2016-06" db="EMBL/GenBank/DDBJ databases">
        <title>The genome of a short-lived fish provides insights into sex chromosome evolution and the genetic control of aging.</title>
        <authorList>
            <person name="Reichwald K."/>
            <person name="Felder M."/>
            <person name="Petzold A."/>
            <person name="Koch P."/>
            <person name="Groth M."/>
            <person name="Platzer M."/>
        </authorList>
    </citation>
    <scope>NUCLEOTIDE SEQUENCE</scope>
    <source>
        <tissue evidence="2">Brain</tissue>
    </source>
</reference>
<reference evidence="2" key="1">
    <citation type="submission" date="2016-05" db="EMBL/GenBank/DDBJ databases">
        <authorList>
            <person name="Lavstsen T."/>
            <person name="Jespersen J.S."/>
        </authorList>
    </citation>
    <scope>NUCLEOTIDE SEQUENCE</scope>
    <source>
        <tissue evidence="2">Brain</tissue>
    </source>
</reference>